<sequence>MVMNICNGPCLNYPGGYNCSECTHGKEFDPIELKCVMSTKRHNLLLGKSYRMYSPRCHSTHQQVEERHTEENSKDILQEKSRPTLGTTNIR</sequence>
<reference evidence="2" key="4">
    <citation type="submission" date="2019-03" db="UniProtKB">
        <authorList>
            <consortium name="EnsemblPlants"/>
        </authorList>
    </citation>
    <scope>IDENTIFICATION</scope>
</reference>
<dbReference type="Proteomes" id="UP000015105">
    <property type="component" value="Chromosome 6D"/>
</dbReference>
<dbReference type="Gramene" id="AET6Gv20992000.3">
    <property type="protein sequence ID" value="AET6Gv20992000.3"/>
    <property type="gene ID" value="AET6Gv20992000"/>
</dbReference>
<dbReference type="AlphaFoldDB" id="A0A453Q5S5"/>
<evidence type="ECO:0000313" key="3">
    <source>
        <dbReference type="Proteomes" id="UP000015105"/>
    </source>
</evidence>
<feature type="region of interest" description="Disordered" evidence="1">
    <location>
        <begin position="57"/>
        <end position="91"/>
    </location>
</feature>
<evidence type="ECO:0000256" key="1">
    <source>
        <dbReference type="SAM" id="MobiDB-lite"/>
    </source>
</evidence>
<feature type="compositionally biased region" description="Basic and acidic residues" evidence="1">
    <location>
        <begin position="63"/>
        <end position="82"/>
    </location>
</feature>
<keyword evidence="3" id="KW-1185">Reference proteome</keyword>
<name>A0A453Q5S5_AEGTS</name>
<protein>
    <recommendedName>
        <fullName evidence="4">Tyrosine-protein kinase ephrin type A/B receptor-like domain-containing protein</fullName>
    </recommendedName>
</protein>
<evidence type="ECO:0008006" key="4">
    <source>
        <dbReference type="Google" id="ProtNLM"/>
    </source>
</evidence>
<accession>A0A453Q5S5</accession>
<reference evidence="3" key="2">
    <citation type="journal article" date="2017" name="Nat. Plants">
        <title>The Aegilops tauschii genome reveals multiple impacts of transposons.</title>
        <authorList>
            <person name="Zhao G."/>
            <person name="Zou C."/>
            <person name="Li K."/>
            <person name="Wang K."/>
            <person name="Li T."/>
            <person name="Gao L."/>
            <person name="Zhang X."/>
            <person name="Wang H."/>
            <person name="Yang Z."/>
            <person name="Liu X."/>
            <person name="Jiang W."/>
            <person name="Mao L."/>
            <person name="Kong X."/>
            <person name="Jiao Y."/>
            <person name="Jia J."/>
        </authorList>
    </citation>
    <scope>NUCLEOTIDE SEQUENCE [LARGE SCALE GENOMIC DNA]</scope>
    <source>
        <strain evidence="3">cv. AL8/78</strain>
    </source>
</reference>
<reference evidence="3" key="1">
    <citation type="journal article" date="2014" name="Science">
        <title>Ancient hybridizations among the ancestral genomes of bread wheat.</title>
        <authorList>
            <consortium name="International Wheat Genome Sequencing Consortium,"/>
            <person name="Marcussen T."/>
            <person name="Sandve S.R."/>
            <person name="Heier L."/>
            <person name="Spannagl M."/>
            <person name="Pfeifer M."/>
            <person name="Jakobsen K.S."/>
            <person name="Wulff B.B."/>
            <person name="Steuernagel B."/>
            <person name="Mayer K.F."/>
            <person name="Olsen O.A."/>
        </authorList>
    </citation>
    <scope>NUCLEOTIDE SEQUENCE [LARGE SCALE GENOMIC DNA]</scope>
    <source>
        <strain evidence="3">cv. AL8/78</strain>
    </source>
</reference>
<reference evidence="2" key="5">
    <citation type="journal article" date="2021" name="G3 (Bethesda)">
        <title>Aegilops tauschii genome assembly Aet v5.0 features greater sequence contiguity and improved annotation.</title>
        <authorList>
            <person name="Wang L."/>
            <person name="Zhu T."/>
            <person name="Rodriguez J.C."/>
            <person name="Deal K.R."/>
            <person name="Dubcovsky J."/>
            <person name="McGuire P.E."/>
            <person name="Lux T."/>
            <person name="Spannagl M."/>
            <person name="Mayer K.F.X."/>
            <person name="Baldrich P."/>
            <person name="Meyers B.C."/>
            <person name="Huo N."/>
            <person name="Gu Y.Q."/>
            <person name="Zhou H."/>
            <person name="Devos K.M."/>
            <person name="Bennetzen J.L."/>
            <person name="Unver T."/>
            <person name="Budak H."/>
            <person name="Gulick P.J."/>
            <person name="Galiba G."/>
            <person name="Kalapos B."/>
            <person name="Nelson D.R."/>
            <person name="Li P."/>
            <person name="You F.M."/>
            <person name="Luo M.C."/>
            <person name="Dvorak J."/>
        </authorList>
    </citation>
    <scope>NUCLEOTIDE SEQUENCE [LARGE SCALE GENOMIC DNA]</scope>
    <source>
        <strain evidence="2">cv. AL8/78</strain>
    </source>
</reference>
<reference evidence="2" key="3">
    <citation type="journal article" date="2017" name="Nature">
        <title>Genome sequence of the progenitor of the wheat D genome Aegilops tauschii.</title>
        <authorList>
            <person name="Luo M.C."/>
            <person name="Gu Y.Q."/>
            <person name="Puiu D."/>
            <person name="Wang H."/>
            <person name="Twardziok S.O."/>
            <person name="Deal K.R."/>
            <person name="Huo N."/>
            <person name="Zhu T."/>
            <person name="Wang L."/>
            <person name="Wang Y."/>
            <person name="McGuire P.E."/>
            <person name="Liu S."/>
            <person name="Long H."/>
            <person name="Ramasamy R.K."/>
            <person name="Rodriguez J.C."/>
            <person name="Van S.L."/>
            <person name="Yuan L."/>
            <person name="Wang Z."/>
            <person name="Xia Z."/>
            <person name="Xiao L."/>
            <person name="Anderson O.D."/>
            <person name="Ouyang S."/>
            <person name="Liang Y."/>
            <person name="Zimin A.V."/>
            <person name="Pertea G."/>
            <person name="Qi P."/>
            <person name="Bennetzen J.L."/>
            <person name="Dai X."/>
            <person name="Dawson M.W."/>
            <person name="Muller H.G."/>
            <person name="Kugler K."/>
            <person name="Rivarola-Duarte L."/>
            <person name="Spannagl M."/>
            <person name="Mayer K.F.X."/>
            <person name="Lu F.H."/>
            <person name="Bevan M.W."/>
            <person name="Leroy P."/>
            <person name="Li P."/>
            <person name="You F.M."/>
            <person name="Sun Q."/>
            <person name="Liu Z."/>
            <person name="Lyons E."/>
            <person name="Wicker T."/>
            <person name="Salzberg S.L."/>
            <person name="Devos K.M."/>
            <person name="Dvorak J."/>
        </authorList>
    </citation>
    <scope>NUCLEOTIDE SEQUENCE [LARGE SCALE GENOMIC DNA]</scope>
    <source>
        <strain evidence="2">cv. AL8/78</strain>
    </source>
</reference>
<organism evidence="2 3">
    <name type="scientific">Aegilops tauschii subsp. strangulata</name>
    <name type="common">Goatgrass</name>
    <dbReference type="NCBI Taxonomy" id="200361"/>
    <lineage>
        <taxon>Eukaryota</taxon>
        <taxon>Viridiplantae</taxon>
        <taxon>Streptophyta</taxon>
        <taxon>Embryophyta</taxon>
        <taxon>Tracheophyta</taxon>
        <taxon>Spermatophyta</taxon>
        <taxon>Magnoliopsida</taxon>
        <taxon>Liliopsida</taxon>
        <taxon>Poales</taxon>
        <taxon>Poaceae</taxon>
        <taxon>BOP clade</taxon>
        <taxon>Pooideae</taxon>
        <taxon>Triticodae</taxon>
        <taxon>Triticeae</taxon>
        <taxon>Triticinae</taxon>
        <taxon>Aegilops</taxon>
    </lineage>
</organism>
<evidence type="ECO:0000313" key="2">
    <source>
        <dbReference type="EnsemblPlants" id="AET6Gv20992000.3"/>
    </source>
</evidence>
<proteinExistence type="predicted"/>
<dbReference type="EnsemblPlants" id="AET6Gv20992000.3">
    <property type="protein sequence ID" value="AET6Gv20992000.3"/>
    <property type="gene ID" value="AET6Gv20992000"/>
</dbReference>